<dbReference type="Pfam" id="PF01476">
    <property type="entry name" value="LysM"/>
    <property type="match status" value="1"/>
</dbReference>
<dbReference type="InterPro" id="IPR018392">
    <property type="entry name" value="LysM"/>
</dbReference>
<evidence type="ECO:0000256" key="1">
    <source>
        <dbReference type="SAM" id="SignalP"/>
    </source>
</evidence>
<evidence type="ECO:0000259" key="2">
    <source>
        <dbReference type="PROSITE" id="PS51782"/>
    </source>
</evidence>
<dbReference type="SUPFAM" id="SSF54106">
    <property type="entry name" value="LysM domain"/>
    <property type="match status" value="1"/>
</dbReference>
<comment type="caution">
    <text evidence="3">The sequence shown here is derived from an EMBL/GenBank/DDBJ whole genome shotgun (WGS) entry which is preliminary data.</text>
</comment>
<dbReference type="Gene3D" id="3.10.350.10">
    <property type="entry name" value="LysM domain"/>
    <property type="match status" value="1"/>
</dbReference>
<feature type="domain" description="LysM" evidence="2">
    <location>
        <begin position="44"/>
        <end position="88"/>
    </location>
</feature>
<dbReference type="Proteomes" id="UP000186922">
    <property type="component" value="Unassembled WGS sequence"/>
</dbReference>
<dbReference type="AlphaFoldDB" id="A0A1D1UYD9"/>
<feature type="chain" id="PRO_5008897789" description="LysM domain-containing protein" evidence="1">
    <location>
        <begin position="26"/>
        <end position="89"/>
    </location>
</feature>
<gene>
    <name evidence="3" type="primary">RvY_04769-1</name>
    <name evidence="3" type="synonym">RvY_04769.1</name>
    <name evidence="3" type="ORF">RvY_04769</name>
</gene>
<name>A0A1D1UYD9_RAMVA</name>
<protein>
    <recommendedName>
        <fullName evidence="2">LysM domain-containing protein</fullName>
    </recommendedName>
</protein>
<keyword evidence="4" id="KW-1185">Reference proteome</keyword>
<sequence>MARGLLLCLVALVMCLVTMERSVEGMLRGGNSRRGSVAGSSCTLTHRVAPGHSCDEIAETYKLATTTLKEFNPDVDCKHLLVGTKLCLN</sequence>
<evidence type="ECO:0000313" key="3">
    <source>
        <dbReference type="EMBL" id="GAU92722.1"/>
    </source>
</evidence>
<accession>A0A1D1UYD9</accession>
<keyword evidence="1" id="KW-0732">Signal</keyword>
<feature type="signal peptide" evidence="1">
    <location>
        <begin position="1"/>
        <end position="25"/>
    </location>
</feature>
<dbReference type="PROSITE" id="PS51782">
    <property type="entry name" value="LYSM"/>
    <property type="match status" value="1"/>
</dbReference>
<proteinExistence type="predicted"/>
<evidence type="ECO:0000313" key="4">
    <source>
        <dbReference type="Proteomes" id="UP000186922"/>
    </source>
</evidence>
<dbReference type="CDD" id="cd00118">
    <property type="entry name" value="LysM"/>
    <property type="match status" value="1"/>
</dbReference>
<dbReference type="SMART" id="SM00257">
    <property type="entry name" value="LysM"/>
    <property type="match status" value="1"/>
</dbReference>
<dbReference type="InterPro" id="IPR036779">
    <property type="entry name" value="LysM_dom_sf"/>
</dbReference>
<reference evidence="3 4" key="1">
    <citation type="journal article" date="2016" name="Nat. Commun.">
        <title>Extremotolerant tardigrade genome and improved radiotolerance of human cultured cells by tardigrade-unique protein.</title>
        <authorList>
            <person name="Hashimoto T."/>
            <person name="Horikawa D.D."/>
            <person name="Saito Y."/>
            <person name="Kuwahara H."/>
            <person name="Kozuka-Hata H."/>
            <person name="Shin-I T."/>
            <person name="Minakuchi Y."/>
            <person name="Ohishi K."/>
            <person name="Motoyama A."/>
            <person name="Aizu T."/>
            <person name="Enomoto A."/>
            <person name="Kondo K."/>
            <person name="Tanaka S."/>
            <person name="Hara Y."/>
            <person name="Koshikawa S."/>
            <person name="Sagara H."/>
            <person name="Miura T."/>
            <person name="Yokobori S."/>
            <person name="Miyagawa K."/>
            <person name="Suzuki Y."/>
            <person name="Kubo T."/>
            <person name="Oyama M."/>
            <person name="Kohara Y."/>
            <person name="Fujiyama A."/>
            <person name="Arakawa K."/>
            <person name="Katayama T."/>
            <person name="Toyoda A."/>
            <person name="Kunieda T."/>
        </authorList>
    </citation>
    <scope>NUCLEOTIDE SEQUENCE [LARGE SCALE GENOMIC DNA]</scope>
    <source>
        <strain evidence="3 4">YOKOZUNA-1</strain>
    </source>
</reference>
<dbReference type="OrthoDB" id="73875at2759"/>
<dbReference type="EMBL" id="BDGG01000002">
    <property type="protein sequence ID" value="GAU92722.1"/>
    <property type="molecule type" value="Genomic_DNA"/>
</dbReference>
<organism evidence="3 4">
    <name type="scientific">Ramazzottius varieornatus</name>
    <name type="common">Water bear</name>
    <name type="synonym">Tardigrade</name>
    <dbReference type="NCBI Taxonomy" id="947166"/>
    <lineage>
        <taxon>Eukaryota</taxon>
        <taxon>Metazoa</taxon>
        <taxon>Ecdysozoa</taxon>
        <taxon>Tardigrada</taxon>
        <taxon>Eutardigrada</taxon>
        <taxon>Parachela</taxon>
        <taxon>Hypsibioidea</taxon>
        <taxon>Ramazzottiidae</taxon>
        <taxon>Ramazzottius</taxon>
    </lineage>
</organism>